<dbReference type="Proteomes" id="UP000823775">
    <property type="component" value="Unassembled WGS sequence"/>
</dbReference>
<organism evidence="3 4">
    <name type="scientific">Datura stramonium</name>
    <name type="common">Jimsonweed</name>
    <name type="synonym">Common thornapple</name>
    <dbReference type="NCBI Taxonomy" id="4076"/>
    <lineage>
        <taxon>Eukaryota</taxon>
        <taxon>Viridiplantae</taxon>
        <taxon>Streptophyta</taxon>
        <taxon>Embryophyta</taxon>
        <taxon>Tracheophyta</taxon>
        <taxon>Spermatophyta</taxon>
        <taxon>Magnoliopsida</taxon>
        <taxon>eudicotyledons</taxon>
        <taxon>Gunneridae</taxon>
        <taxon>Pentapetalae</taxon>
        <taxon>asterids</taxon>
        <taxon>lamiids</taxon>
        <taxon>Solanales</taxon>
        <taxon>Solanaceae</taxon>
        <taxon>Solanoideae</taxon>
        <taxon>Datureae</taxon>
        <taxon>Datura</taxon>
    </lineage>
</organism>
<gene>
    <name evidence="3" type="ORF">HAX54_031169</name>
</gene>
<protein>
    <recommendedName>
        <fullName evidence="2">Disease resistance protein At4g27190-like leucine-rich repeats domain-containing protein</fullName>
    </recommendedName>
</protein>
<accession>A0ABS8SBR5</accession>
<comment type="caution">
    <text evidence="3">The sequence shown here is derived from an EMBL/GenBank/DDBJ whole genome shotgun (WGS) entry which is preliminary data.</text>
</comment>
<evidence type="ECO:0000313" key="3">
    <source>
        <dbReference type="EMBL" id="MCD7456292.1"/>
    </source>
</evidence>
<dbReference type="Pfam" id="PF23247">
    <property type="entry name" value="LRR_RPS2"/>
    <property type="match status" value="1"/>
</dbReference>
<evidence type="ECO:0000256" key="1">
    <source>
        <dbReference type="ARBA" id="ARBA00022821"/>
    </source>
</evidence>
<dbReference type="PANTHER" id="PTHR33463">
    <property type="entry name" value="NB-ARC DOMAIN-CONTAINING PROTEIN-RELATED"/>
    <property type="match status" value="1"/>
</dbReference>
<feature type="domain" description="Disease resistance protein At4g27190-like leucine-rich repeats" evidence="2">
    <location>
        <begin position="113"/>
        <end position="213"/>
    </location>
</feature>
<reference evidence="3 4" key="1">
    <citation type="journal article" date="2021" name="BMC Genomics">
        <title>Datura genome reveals duplications of psychoactive alkaloid biosynthetic genes and high mutation rate following tissue culture.</title>
        <authorList>
            <person name="Rajewski A."/>
            <person name="Carter-House D."/>
            <person name="Stajich J."/>
            <person name="Litt A."/>
        </authorList>
    </citation>
    <scope>NUCLEOTIDE SEQUENCE [LARGE SCALE GENOMIC DNA]</scope>
    <source>
        <strain evidence="3">AR-01</strain>
    </source>
</reference>
<dbReference type="EMBL" id="JACEIK010000393">
    <property type="protein sequence ID" value="MCD7456292.1"/>
    <property type="molecule type" value="Genomic_DNA"/>
</dbReference>
<dbReference type="InterPro" id="IPR050905">
    <property type="entry name" value="Plant_NBS-LRR"/>
</dbReference>
<dbReference type="SUPFAM" id="SSF52047">
    <property type="entry name" value="RNI-like"/>
    <property type="match status" value="1"/>
</dbReference>
<keyword evidence="1" id="KW-0611">Plant defense</keyword>
<evidence type="ECO:0000259" key="2">
    <source>
        <dbReference type="Pfam" id="PF23247"/>
    </source>
</evidence>
<dbReference type="PANTHER" id="PTHR33463:SF198">
    <property type="entry name" value="RPP4C3"/>
    <property type="match status" value="1"/>
</dbReference>
<proteinExistence type="predicted"/>
<dbReference type="InterPro" id="IPR057135">
    <property type="entry name" value="At4g27190-like_LRR"/>
</dbReference>
<name>A0ABS8SBR5_DATST</name>
<keyword evidence="4" id="KW-1185">Reference proteome</keyword>
<evidence type="ECO:0000313" key="4">
    <source>
        <dbReference type="Proteomes" id="UP000823775"/>
    </source>
</evidence>
<sequence length="219" mass="25079">MDLKVIKSTPLGDWIRQLLRKSELVHSSGNGSKNVLTELLVEGFQNVKDLRLAVCDSSTHSLMTLLWALSSLSYKMCFYELPEFQNFWPRVNNSISDSSPLFDEKVSCPILEELCISRADSISALFSQQLPTGFFNKLKELEVWKCEKLRNLMSPSVARGVLNLRILKIGASPSMEQVITEEEQQGEEMTNEPLFSRLEELVLYEPPKLRHFFLDEPCF</sequence>